<feature type="domain" description="Immunity protein 45" evidence="1">
    <location>
        <begin position="9"/>
        <end position="94"/>
    </location>
</feature>
<dbReference type="Pfam" id="PF15572">
    <property type="entry name" value="Imm45"/>
    <property type="match status" value="1"/>
</dbReference>
<organism evidence="2 3">
    <name type="scientific">Moraxella cuniculi DSM 21768</name>
    <dbReference type="NCBI Taxonomy" id="1122245"/>
    <lineage>
        <taxon>Bacteria</taxon>
        <taxon>Pseudomonadati</taxon>
        <taxon>Pseudomonadota</taxon>
        <taxon>Gammaproteobacteria</taxon>
        <taxon>Moraxellales</taxon>
        <taxon>Moraxellaceae</taxon>
        <taxon>Moraxella</taxon>
    </lineage>
</organism>
<dbReference type="EMBL" id="FTNU01000021">
    <property type="protein sequence ID" value="SIS06208.1"/>
    <property type="molecule type" value="Genomic_DNA"/>
</dbReference>
<evidence type="ECO:0000313" key="3">
    <source>
        <dbReference type="Proteomes" id="UP000187495"/>
    </source>
</evidence>
<reference evidence="3" key="1">
    <citation type="submission" date="2017-01" db="EMBL/GenBank/DDBJ databases">
        <authorList>
            <person name="Varghese N."/>
            <person name="Submissions S."/>
        </authorList>
    </citation>
    <scope>NUCLEOTIDE SEQUENCE [LARGE SCALE GENOMIC DNA]</scope>
    <source>
        <strain evidence="3">DSM 21768</strain>
    </source>
</reference>
<evidence type="ECO:0000313" key="2">
    <source>
        <dbReference type="EMBL" id="SIS06208.1"/>
    </source>
</evidence>
<dbReference type="InterPro" id="IPR029077">
    <property type="entry name" value="Imm45"/>
</dbReference>
<gene>
    <name evidence="2" type="ORF">SAMN02745664_12118</name>
</gene>
<dbReference type="Proteomes" id="UP000187495">
    <property type="component" value="Unassembled WGS sequence"/>
</dbReference>
<name>A0A1N7G0X3_9GAMM</name>
<accession>A0A1N7G0X3</accession>
<keyword evidence="3" id="KW-1185">Reference proteome</keyword>
<protein>
    <submittedName>
        <fullName evidence="2">Immunity protein 45</fullName>
    </submittedName>
</protein>
<proteinExistence type="predicted"/>
<dbReference type="RefSeq" id="WP_076556050.1">
    <property type="nucleotide sequence ID" value="NZ_FTNU01000021.1"/>
</dbReference>
<sequence>MTPILDFNQPIIHRGSILKFINQHNLGDDLCLMLCEVVGKSEFQLIVVNNYKAGCIYWHLPKEANSENDLGLSVKWLIEHKSKWETDYLTINNLYILSEPDSFIFNY</sequence>
<evidence type="ECO:0000259" key="1">
    <source>
        <dbReference type="Pfam" id="PF15572"/>
    </source>
</evidence>
<dbReference type="AlphaFoldDB" id="A0A1N7G0X3"/>